<protein>
    <submittedName>
        <fullName evidence="1">Uncharacterized protein</fullName>
    </submittedName>
</protein>
<evidence type="ECO:0000313" key="1">
    <source>
        <dbReference type="EMBL" id="KAJ1144872.1"/>
    </source>
</evidence>
<accession>A0AAV7QZL8</accession>
<dbReference type="EMBL" id="JANPWB010000010">
    <property type="protein sequence ID" value="KAJ1144872.1"/>
    <property type="molecule type" value="Genomic_DNA"/>
</dbReference>
<gene>
    <name evidence="1" type="ORF">NDU88_011166</name>
</gene>
<evidence type="ECO:0000313" key="2">
    <source>
        <dbReference type="Proteomes" id="UP001066276"/>
    </source>
</evidence>
<name>A0AAV7QZL8_PLEWA</name>
<sequence>MNGTSPIPDNAALLVAITQFRDMLNAKIGAVGLDVTLLRQDLWKVVERITEAETSLSIRRRGLIQDPTAKG</sequence>
<keyword evidence="2" id="KW-1185">Reference proteome</keyword>
<proteinExistence type="predicted"/>
<dbReference type="AlphaFoldDB" id="A0AAV7QZL8"/>
<comment type="caution">
    <text evidence="1">The sequence shown here is derived from an EMBL/GenBank/DDBJ whole genome shotgun (WGS) entry which is preliminary data.</text>
</comment>
<reference evidence="1" key="1">
    <citation type="journal article" date="2022" name="bioRxiv">
        <title>Sequencing and chromosome-scale assembly of the giantPleurodeles waltlgenome.</title>
        <authorList>
            <person name="Brown T."/>
            <person name="Elewa A."/>
            <person name="Iarovenko S."/>
            <person name="Subramanian E."/>
            <person name="Araus A.J."/>
            <person name="Petzold A."/>
            <person name="Susuki M."/>
            <person name="Suzuki K.-i.T."/>
            <person name="Hayashi T."/>
            <person name="Toyoda A."/>
            <person name="Oliveira C."/>
            <person name="Osipova E."/>
            <person name="Leigh N.D."/>
            <person name="Simon A."/>
            <person name="Yun M.H."/>
        </authorList>
    </citation>
    <scope>NUCLEOTIDE SEQUENCE</scope>
    <source>
        <strain evidence="1">20211129_DDA</strain>
        <tissue evidence="1">Liver</tissue>
    </source>
</reference>
<dbReference type="Proteomes" id="UP001066276">
    <property type="component" value="Chromosome 6"/>
</dbReference>
<organism evidence="1 2">
    <name type="scientific">Pleurodeles waltl</name>
    <name type="common">Iberian ribbed newt</name>
    <dbReference type="NCBI Taxonomy" id="8319"/>
    <lineage>
        <taxon>Eukaryota</taxon>
        <taxon>Metazoa</taxon>
        <taxon>Chordata</taxon>
        <taxon>Craniata</taxon>
        <taxon>Vertebrata</taxon>
        <taxon>Euteleostomi</taxon>
        <taxon>Amphibia</taxon>
        <taxon>Batrachia</taxon>
        <taxon>Caudata</taxon>
        <taxon>Salamandroidea</taxon>
        <taxon>Salamandridae</taxon>
        <taxon>Pleurodelinae</taxon>
        <taxon>Pleurodeles</taxon>
    </lineage>
</organism>